<keyword evidence="2" id="KW-0732">Signal</keyword>
<proteinExistence type="predicted"/>
<dbReference type="SUPFAM" id="SSF103515">
    <property type="entry name" value="Autotransporter"/>
    <property type="match status" value="1"/>
</dbReference>
<dbReference type="InterPro" id="IPR036709">
    <property type="entry name" value="Autotransporte_beta_dom_sf"/>
</dbReference>
<dbReference type="RefSeq" id="WP_077993327.1">
    <property type="nucleotide sequence ID" value="NZ_CP015625.1"/>
</dbReference>
<accession>A0A1U9MJ88</accession>
<dbReference type="KEGG" id="bapi:BBC0122_018280"/>
<sequence length="1015" mass="104473">MSFKLKYLHSVSLCAFSAAIGITASTSLVANCALAGEISYNGSDNSLLLKDSTSNSDQYKSLYSQTNLSGNTITVIGGSDKQIEWSTTDGAIAPYIIYGGVDIFEENKAASHPLSDNISANNLIIKNVSYDWSATTAENNHSYSQPGQFGGGSIIGGLSYGNASNTSGNEEQENGVHGKSISGNSIILENVSVTGGNGGNATNEKNVMSTVAGSSIGGMGGASIFGGLSIGVTEYAFDHDDEEGDSGNGGDVFNNTISLKNVTLIGGAGGNGGANPDMDDNAGGLGGFGGGSVFGGVSIGAAGGPLEAGDGGAVHDNGISLVDVTLTGGNGGNGGLSKDDAGSGNGGVAGGSVFGGLSISSANGFGTKTSGKGGNVYNNHILLDNVTLNAGDVGRSGGKGSMGGAGIDGLEGGSVFGGASIGGASGDGDGRESTAGKGGDVKDNTIVISGKTSISGNVYGGFSQGGAAGEKAKTGLSGDITGNAITLEGDGITIGKRDASGNIVSYGAIYGGYSLKGDGTINELANVFTGNTLTLDGYRGKVSGIYNFQNYHWILPTDVKNGNTLIKIAEGGKAVDLTNTNHTIADMAPSGNRLETGNIVTLIDKTSGTLNAQSAYTIHQGQFIVYQAKLQQTHDSDNALVLKIARRQNDGTTGNNSDGEDNTGGENNQQGGQSAAQLNPQSKAYSEGRAASLGFVSQGSDVIANSMGTISSMATTTDNRINHPLYVPFIMTGGSSSRYQTGSHVEIDGFNMIAGLAFGFNLEAGHKVTTGAFFEYGRGTYDTHNSFDRFASVHGDGDSDYKGGGIFARVEFAGTGLGLVKNLKPDETDGLYADASLRFGQSDGKFTAGRKFGLAEQVVDYHGSYDSTANYFGGHVTGGYVFNFDDRRALDVYGRYLWTHMESDTVKIDKEKLHFDSSTSSRIELGSRYSYQYNDWFKPYIGATYDYEFDGDVGAKAYEFDLHKPSLEGSTGIFEAGFRMNPLRDNKALTINVDGQGYVGARQGGGGGIKLKYEF</sequence>
<dbReference type="InterPro" id="IPR005546">
    <property type="entry name" value="Autotransporte_beta"/>
</dbReference>
<gene>
    <name evidence="4" type="ORF">BBC0122_018280</name>
</gene>
<dbReference type="Gene3D" id="2.40.128.130">
    <property type="entry name" value="Autotransporter beta-domain"/>
    <property type="match status" value="1"/>
</dbReference>
<evidence type="ECO:0000313" key="4">
    <source>
        <dbReference type="EMBL" id="AQT47926.1"/>
    </source>
</evidence>
<evidence type="ECO:0000313" key="5">
    <source>
        <dbReference type="Proteomes" id="UP000189632"/>
    </source>
</evidence>
<feature type="chain" id="PRO_5012346496" evidence="2">
    <location>
        <begin position="36"/>
        <end position="1015"/>
    </location>
</feature>
<dbReference type="EMBL" id="CP015625">
    <property type="protein sequence ID" value="AQT47926.1"/>
    <property type="molecule type" value="Genomic_DNA"/>
</dbReference>
<organism evidence="4 5">
    <name type="scientific">Bartonella choladocola</name>
    <dbReference type="NCBI Taxonomy" id="2750995"/>
    <lineage>
        <taxon>Bacteria</taxon>
        <taxon>Pseudomonadati</taxon>
        <taxon>Pseudomonadota</taxon>
        <taxon>Alphaproteobacteria</taxon>
        <taxon>Hyphomicrobiales</taxon>
        <taxon>Bartonellaceae</taxon>
        <taxon>Bartonella</taxon>
    </lineage>
</organism>
<protein>
    <submittedName>
        <fullName evidence="4">Autotransporter beta-domain-containing protein</fullName>
    </submittedName>
</protein>
<feature type="domain" description="Autotransporter" evidence="3">
    <location>
        <begin position="718"/>
        <end position="1015"/>
    </location>
</feature>
<feature type="region of interest" description="Disordered" evidence="1">
    <location>
        <begin position="162"/>
        <end position="181"/>
    </location>
</feature>
<name>A0A1U9MJ88_9HYPH</name>
<feature type="signal peptide" evidence="2">
    <location>
        <begin position="1"/>
        <end position="35"/>
    </location>
</feature>
<feature type="region of interest" description="Disordered" evidence="1">
    <location>
        <begin position="421"/>
        <end position="442"/>
    </location>
</feature>
<reference evidence="4 5" key="1">
    <citation type="submission" date="2016-11" db="EMBL/GenBank/DDBJ databases">
        <title>Comparative genomics of Bartonella apis.</title>
        <authorList>
            <person name="Engel P."/>
        </authorList>
    </citation>
    <scope>NUCLEOTIDE SEQUENCE [LARGE SCALE GENOMIC DNA]</scope>
    <source>
        <strain evidence="4 5">BBC0122</strain>
    </source>
</reference>
<dbReference type="Proteomes" id="UP000189632">
    <property type="component" value="Chromosome"/>
</dbReference>
<feature type="compositionally biased region" description="Low complexity" evidence="1">
    <location>
        <begin position="664"/>
        <end position="674"/>
    </location>
</feature>
<evidence type="ECO:0000256" key="1">
    <source>
        <dbReference type="SAM" id="MobiDB-lite"/>
    </source>
</evidence>
<dbReference type="OrthoDB" id="8146511at2"/>
<feature type="region of interest" description="Disordered" evidence="1">
    <location>
        <begin position="646"/>
        <end position="683"/>
    </location>
</feature>
<dbReference type="AlphaFoldDB" id="A0A1U9MJ88"/>
<evidence type="ECO:0000259" key="3">
    <source>
        <dbReference type="PROSITE" id="PS51208"/>
    </source>
</evidence>
<dbReference type="PROSITE" id="PS51208">
    <property type="entry name" value="AUTOTRANSPORTER"/>
    <property type="match status" value="1"/>
</dbReference>
<keyword evidence="5" id="KW-1185">Reference proteome</keyword>
<evidence type="ECO:0000256" key="2">
    <source>
        <dbReference type="SAM" id="SignalP"/>
    </source>
</evidence>
<feature type="compositionally biased region" description="Basic and acidic residues" evidence="1">
    <location>
        <begin position="428"/>
        <end position="442"/>
    </location>
</feature>